<feature type="signal peptide" evidence="2">
    <location>
        <begin position="1"/>
        <end position="24"/>
    </location>
</feature>
<dbReference type="EMBL" id="PVNK01000279">
    <property type="protein sequence ID" value="PRP90531.1"/>
    <property type="molecule type" value="Genomic_DNA"/>
</dbReference>
<gene>
    <name evidence="4" type="ORF">ENSA5_64460</name>
</gene>
<feature type="region of interest" description="Disordered" evidence="1">
    <location>
        <begin position="26"/>
        <end position="62"/>
    </location>
</feature>
<dbReference type="Proteomes" id="UP000237968">
    <property type="component" value="Unassembled WGS sequence"/>
</dbReference>
<feature type="chain" id="PRO_5015766022" description="Cytochrome c-552/4 domain-containing protein" evidence="2">
    <location>
        <begin position="25"/>
        <end position="377"/>
    </location>
</feature>
<comment type="caution">
    <text evidence="4">The sequence shown here is derived from an EMBL/GenBank/DDBJ whole genome shotgun (WGS) entry which is preliminary data.</text>
</comment>
<dbReference type="InterPro" id="IPR023155">
    <property type="entry name" value="Cyt_c-552/4"/>
</dbReference>
<reference evidence="4 5" key="1">
    <citation type="submission" date="2018-03" db="EMBL/GenBank/DDBJ databases">
        <title>Draft Genome Sequences of the Obligatory Marine Myxobacteria Enhygromyxa salina SWB005.</title>
        <authorList>
            <person name="Poehlein A."/>
            <person name="Moghaddam J.A."/>
            <person name="Harms H."/>
            <person name="Alanjari M."/>
            <person name="Koenig G.M."/>
            <person name="Daniel R."/>
            <person name="Schaeberle T.F."/>
        </authorList>
    </citation>
    <scope>NUCLEOTIDE SEQUENCE [LARGE SCALE GENOMIC DNA]</scope>
    <source>
        <strain evidence="4 5">SWB005</strain>
    </source>
</reference>
<accession>A0A2S9XCX6</accession>
<organism evidence="4 5">
    <name type="scientific">Enhygromyxa salina</name>
    <dbReference type="NCBI Taxonomy" id="215803"/>
    <lineage>
        <taxon>Bacteria</taxon>
        <taxon>Pseudomonadati</taxon>
        <taxon>Myxococcota</taxon>
        <taxon>Polyangia</taxon>
        <taxon>Nannocystales</taxon>
        <taxon>Nannocystaceae</taxon>
        <taxon>Enhygromyxa</taxon>
    </lineage>
</organism>
<evidence type="ECO:0000313" key="5">
    <source>
        <dbReference type="Proteomes" id="UP000237968"/>
    </source>
</evidence>
<sequence length="377" mass="40670">MGRAAGVALAIAGLVVALATTATASLAREDESSGESSGASQSAATRAFMPRPARGPRRAGADRLDRNDECVNCHADIAGEWSDSLHRRAFEDPMVQAAFAQERDPSFCRSCHAPEADPRREPSPREAALGVACVTCHLDGHDDVVLAGPEEPSRRAGPAPHPLRRTPAFASPDACAGCHEFWFPHAGRGGHKLKMQRTVTEHARSDHADDSCQTCHMPPRGSGAARHLDHGFAVAGQVQVLRSAVTVDASRPEPGRVVLELSPGRVGHAVPTGDLFRRLSVELRSDDDGPSWSEQRVLTRHFAAMKTEHGHVTRVERSDDRVGVGSGPRVVEFTLPPALHDRPLRWELVLERALDASTGRELRATVWDRTSFASGEL</sequence>
<keyword evidence="2" id="KW-0732">Signal</keyword>
<evidence type="ECO:0000256" key="2">
    <source>
        <dbReference type="SAM" id="SignalP"/>
    </source>
</evidence>
<evidence type="ECO:0000313" key="4">
    <source>
        <dbReference type="EMBL" id="PRP90531.1"/>
    </source>
</evidence>
<name>A0A2S9XCX6_9BACT</name>
<keyword evidence="5" id="KW-1185">Reference proteome</keyword>
<feature type="domain" description="Cytochrome c-552/4" evidence="3">
    <location>
        <begin position="69"/>
        <end position="137"/>
    </location>
</feature>
<dbReference type="Gene3D" id="1.10.1130.10">
    <property type="entry name" value="Flavocytochrome C3, Chain A"/>
    <property type="match status" value="1"/>
</dbReference>
<dbReference type="OrthoDB" id="9814800at2"/>
<evidence type="ECO:0000259" key="3">
    <source>
        <dbReference type="Pfam" id="PF13435"/>
    </source>
</evidence>
<dbReference type="InterPro" id="IPR036280">
    <property type="entry name" value="Multihaem_cyt_sf"/>
</dbReference>
<feature type="compositionally biased region" description="Low complexity" evidence="1">
    <location>
        <begin position="34"/>
        <end position="44"/>
    </location>
</feature>
<proteinExistence type="predicted"/>
<dbReference type="SUPFAM" id="SSF48695">
    <property type="entry name" value="Multiheme cytochromes"/>
    <property type="match status" value="1"/>
</dbReference>
<evidence type="ECO:0000256" key="1">
    <source>
        <dbReference type="SAM" id="MobiDB-lite"/>
    </source>
</evidence>
<dbReference type="AlphaFoldDB" id="A0A2S9XCX6"/>
<protein>
    <recommendedName>
        <fullName evidence="3">Cytochrome c-552/4 domain-containing protein</fullName>
    </recommendedName>
</protein>
<dbReference type="Pfam" id="PF13435">
    <property type="entry name" value="Cytochrome_C554"/>
    <property type="match status" value="1"/>
</dbReference>
<dbReference type="RefSeq" id="WP_106395612.1">
    <property type="nucleotide sequence ID" value="NZ_PVNK01000279.1"/>
</dbReference>
<feature type="region of interest" description="Disordered" evidence="1">
    <location>
        <begin position="146"/>
        <end position="165"/>
    </location>
</feature>